<dbReference type="Proteomes" id="UP000813423">
    <property type="component" value="Unassembled WGS sequence"/>
</dbReference>
<dbReference type="AlphaFoldDB" id="A0A229XWM3"/>
<evidence type="ECO:0000256" key="1">
    <source>
        <dbReference type="SAM" id="MobiDB-lite"/>
    </source>
</evidence>
<organism evidence="2 3">
    <name type="scientific">Aspergillus fumigatus</name>
    <name type="common">Neosartorya fumigata</name>
    <dbReference type="NCBI Taxonomy" id="746128"/>
    <lineage>
        <taxon>Eukaryota</taxon>
        <taxon>Fungi</taxon>
        <taxon>Dikarya</taxon>
        <taxon>Ascomycota</taxon>
        <taxon>Pezizomycotina</taxon>
        <taxon>Eurotiomycetes</taxon>
        <taxon>Eurotiomycetidae</taxon>
        <taxon>Eurotiales</taxon>
        <taxon>Aspergillaceae</taxon>
        <taxon>Aspergillus</taxon>
        <taxon>Aspergillus subgen. Fumigati</taxon>
    </lineage>
</organism>
<feature type="region of interest" description="Disordered" evidence="1">
    <location>
        <begin position="34"/>
        <end position="67"/>
    </location>
</feature>
<evidence type="ECO:0000313" key="2">
    <source>
        <dbReference type="EMBL" id="KAH1911428.1"/>
    </source>
</evidence>
<evidence type="ECO:0000313" key="3">
    <source>
        <dbReference type="Proteomes" id="UP000813423"/>
    </source>
</evidence>
<dbReference type="PANTHER" id="PTHR42085">
    <property type="entry name" value="F-BOX DOMAIN-CONTAINING PROTEIN"/>
    <property type="match status" value="1"/>
</dbReference>
<proteinExistence type="predicted"/>
<gene>
    <name evidence="2" type="ORF">KXV57_003133</name>
</gene>
<evidence type="ECO:0008006" key="4">
    <source>
        <dbReference type="Google" id="ProtNLM"/>
    </source>
</evidence>
<comment type="caution">
    <text evidence="2">The sequence shown here is derived from an EMBL/GenBank/DDBJ whole genome shotgun (WGS) entry which is preliminary data.</text>
</comment>
<dbReference type="InterPro" id="IPR038883">
    <property type="entry name" value="AN11006-like"/>
</dbReference>
<sequence>MDEPLLQQHRDGSLVGRLDPDEESFFALFESLSTVKPSSEDQASNSKDADREKDTTGMSGSKKGGKSLCQLPENAKLRILEYLGLVRPCLIDITGEAHRVKQAADHTCDTRNLFHTRGNWSTRAGQVCDHPRLPTEVLMVSRKFREDLGALFWSHNRFSFILTNLNDWDCFFNAVDWAAEDVRYLYIEMRTWDNRFIKPGGQRNLLRLWSRFCRYAALEMVNLRYFSLKCRVKDMAVAVKIMSAMDPFPVLSECAFHFSHTPEEAIRPVVKSNALRLTGNLSEDCTIPFPYFDLPKEVQLIILEFLLGNQLDPYLPPEGRLPGVISFMDRKSLRINESRPLTCCGTCSSLKAACFCRARQTAYSTTCSCFSSPVSYFLVCRAFYEDARRIFFTINRFAFVEEDPDFMMGFMNSIPTSSFMLICHLVFKFPAMHRHPAKPSHKPHEDSAMVSWSVLRRFIREHFELSRLSLTIVDLGTKESSWQNAATHRNKYVRKLLEAFQDLRGLREFRVFLEDDQSYELTAEQLVMGRAVASRPLDFQFPFVENGH</sequence>
<dbReference type="EMBL" id="JAIBSC010000002">
    <property type="protein sequence ID" value="KAH1911428.1"/>
    <property type="molecule type" value="Genomic_DNA"/>
</dbReference>
<accession>A0A229XWM3</accession>
<feature type="compositionally biased region" description="Polar residues" evidence="1">
    <location>
        <begin position="34"/>
        <end position="46"/>
    </location>
</feature>
<dbReference type="PANTHER" id="PTHR42085:SF6">
    <property type="entry name" value="F-BOX DOMAIN-CONTAINING PROTEIN"/>
    <property type="match status" value="1"/>
</dbReference>
<protein>
    <recommendedName>
        <fullName evidence="4">F-box domain-containing protein</fullName>
    </recommendedName>
</protein>
<reference evidence="2" key="1">
    <citation type="submission" date="2021-08" db="EMBL/GenBank/DDBJ databases">
        <title>Global Aspergillus fumigatus from environmental and clinical sources.</title>
        <authorList>
            <person name="Barber A."/>
            <person name="Sae-Ong T."/>
        </authorList>
    </citation>
    <scope>NUCLEOTIDE SEQUENCE</scope>
    <source>
        <strain evidence="2">NRZ-2016-071</strain>
    </source>
</reference>
<name>A0A229XWM3_ASPFM</name>